<dbReference type="Gene3D" id="2.60.120.230">
    <property type="match status" value="1"/>
</dbReference>
<name>A0ABP5GJ12_9ACTN</name>
<sequence length="356" mass="37730">MDPHAGHDHSGTPAPTSPLRPGEHFQNLSMARSYTPSAPNGGTDEYRCLVVDPHLTKAQYLVGTQFQPGNVPIVHHAVVFAIPPEDAAAARAKDAASGGNGWTCFGNDVVGPNSREAWVDTWTPNGAEVLLQQDVGFALKPGSLLVMQIHYNLLATGGQTGSSDLSSVRLRLTDGTAATKPLTTLGLSAPIELPCAAGETGPLCDRAAAVADVEKRFGPDRLTEDELLKECGNGTPVPGNTQHCDLPVPANITVYAALGHMHLLGRAIKVELNPGTPNAKTLLDVPNFDFDNQKITPMPSPVSIKKGDTLRVTCTHDASLHQLLPQLKTLPPRYVVWGDGTSDEMCLGLLTVSVDK</sequence>
<organism evidence="4 5">
    <name type="scientific">Catenulispora yoronensis</name>
    <dbReference type="NCBI Taxonomy" id="450799"/>
    <lineage>
        <taxon>Bacteria</taxon>
        <taxon>Bacillati</taxon>
        <taxon>Actinomycetota</taxon>
        <taxon>Actinomycetes</taxon>
        <taxon>Catenulisporales</taxon>
        <taxon>Catenulisporaceae</taxon>
        <taxon>Catenulispora</taxon>
    </lineage>
</organism>
<dbReference type="InterPro" id="IPR014784">
    <property type="entry name" value="Cu2_ascorb_mOase-like_C"/>
</dbReference>
<protein>
    <recommendedName>
        <fullName evidence="3">Copper type II ascorbate-dependent monooxygenase C-terminal domain-containing protein</fullName>
    </recommendedName>
</protein>
<comment type="caution">
    <text evidence="4">The sequence shown here is derived from an EMBL/GenBank/DDBJ whole genome shotgun (WGS) entry which is preliminary data.</text>
</comment>
<dbReference type="InterPro" id="IPR036939">
    <property type="entry name" value="Cu2_ascorb_mOase_N_sf"/>
</dbReference>
<evidence type="ECO:0000256" key="1">
    <source>
        <dbReference type="ARBA" id="ARBA00023157"/>
    </source>
</evidence>
<dbReference type="Gene3D" id="2.60.120.310">
    <property type="entry name" value="Copper type II, ascorbate-dependent monooxygenase, N-terminal domain"/>
    <property type="match status" value="1"/>
</dbReference>
<dbReference type="SUPFAM" id="SSF49742">
    <property type="entry name" value="PHM/PNGase F"/>
    <property type="match status" value="2"/>
</dbReference>
<dbReference type="PANTHER" id="PTHR10157:SF23">
    <property type="entry name" value="MOXD1 HOMOLOG 1"/>
    <property type="match status" value="1"/>
</dbReference>
<feature type="region of interest" description="Disordered" evidence="2">
    <location>
        <begin position="1"/>
        <end position="24"/>
    </location>
</feature>
<dbReference type="InterPro" id="IPR000945">
    <property type="entry name" value="DBH-like"/>
</dbReference>
<keyword evidence="1" id="KW-1015">Disulfide bond</keyword>
<dbReference type="InterPro" id="IPR008977">
    <property type="entry name" value="PHM/PNGase_F_dom_sf"/>
</dbReference>
<keyword evidence="5" id="KW-1185">Reference proteome</keyword>
<feature type="compositionally biased region" description="Basic and acidic residues" evidence="2">
    <location>
        <begin position="1"/>
        <end position="10"/>
    </location>
</feature>
<evidence type="ECO:0000259" key="3">
    <source>
        <dbReference type="Pfam" id="PF03712"/>
    </source>
</evidence>
<evidence type="ECO:0000256" key="2">
    <source>
        <dbReference type="SAM" id="MobiDB-lite"/>
    </source>
</evidence>
<dbReference type="EMBL" id="BAAAQN010000038">
    <property type="protein sequence ID" value="GAA2045231.1"/>
    <property type="molecule type" value="Genomic_DNA"/>
</dbReference>
<reference evidence="5" key="1">
    <citation type="journal article" date="2019" name="Int. J. Syst. Evol. Microbiol.">
        <title>The Global Catalogue of Microorganisms (GCM) 10K type strain sequencing project: providing services to taxonomists for standard genome sequencing and annotation.</title>
        <authorList>
            <consortium name="The Broad Institute Genomics Platform"/>
            <consortium name="The Broad Institute Genome Sequencing Center for Infectious Disease"/>
            <person name="Wu L."/>
            <person name="Ma J."/>
        </authorList>
    </citation>
    <scope>NUCLEOTIDE SEQUENCE [LARGE SCALE GENOMIC DNA]</scope>
    <source>
        <strain evidence="5">JCM 16014</strain>
    </source>
</reference>
<proteinExistence type="predicted"/>
<evidence type="ECO:0000313" key="4">
    <source>
        <dbReference type="EMBL" id="GAA2045231.1"/>
    </source>
</evidence>
<dbReference type="Pfam" id="PF03712">
    <property type="entry name" value="Cu2_monoox_C"/>
    <property type="match status" value="1"/>
</dbReference>
<accession>A0ABP5GJ12</accession>
<dbReference type="InterPro" id="IPR024548">
    <property type="entry name" value="Cu2_monoox_C"/>
</dbReference>
<dbReference type="Proteomes" id="UP001500751">
    <property type="component" value="Unassembled WGS sequence"/>
</dbReference>
<dbReference type="PANTHER" id="PTHR10157">
    <property type="entry name" value="DOPAMINE BETA HYDROXYLASE RELATED"/>
    <property type="match status" value="1"/>
</dbReference>
<feature type="domain" description="Copper type II ascorbate-dependent monooxygenase C-terminal" evidence="3">
    <location>
        <begin position="248"/>
        <end position="347"/>
    </location>
</feature>
<gene>
    <name evidence="4" type="ORF">GCM10009839_56470</name>
</gene>
<evidence type="ECO:0000313" key="5">
    <source>
        <dbReference type="Proteomes" id="UP001500751"/>
    </source>
</evidence>